<evidence type="ECO:0000256" key="5">
    <source>
        <dbReference type="ARBA" id="ARBA00022660"/>
    </source>
</evidence>
<dbReference type="OrthoDB" id="15108at2759"/>
<dbReference type="EMBL" id="RSCD01000002">
    <property type="protein sequence ID" value="RSH94381.1"/>
    <property type="molecule type" value="Genomic_DNA"/>
</dbReference>
<keyword evidence="4" id="KW-0813">Transport</keyword>
<evidence type="ECO:0000256" key="6">
    <source>
        <dbReference type="ARBA" id="ARBA00022692"/>
    </source>
</evidence>
<keyword evidence="16" id="KW-1185">Reference proteome</keyword>
<dbReference type="InterPro" id="IPR009866">
    <property type="entry name" value="NADH_UbQ_OxRdtase_NDUFB4_su"/>
</dbReference>
<proteinExistence type="inferred from homology"/>
<dbReference type="PANTHER" id="PTHR39476">
    <property type="entry name" value="NADH:UBIQUINONE OXIDOREDUCTASE 6.6KD SUBUNIT"/>
    <property type="match status" value="1"/>
</dbReference>
<keyword evidence="5" id="KW-0679">Respiratory chain</keyword>
<organism evidence="15 16">
    <name type="scientific">Saitozyma podzolica</name>
    <dbReference type="NCBI Taxonomy" id="1890683"/>
    <lineage>
        <taxon>Eukaryota</taxon>
        <taxon>Fungi</taxon>
        <taxon>Dikarya</taxon>
        <taxon>Basidiomycota</taxon>
        <taxon>Agaricomycotina</taxon>
        <taxon>Tremellomycetes</taxon>
        <taxon>Tremellales</taxon>
        <taxon>Trimorphomycetaceae</taxon>
        <taxon>Saitozyma</taxon>
    </lineage>
</organism>
<evidence type="ECO:0000313" key="15">
    <source>
        <dbReference type="EMBL" id="RSH94381.1"/>
    </source>
</evidence>
<keyword evidence="8" id="KW-0249">Electron transport</keyword>
<name>A0A427YTR0_9TREE</name>
<evidence type="ECO:0000256" key="2">
    <source>
        <dbReference type="ARBA" id="ARBA00007260"/>
    </source>
</evidence>
<keyword evidence="6 14" id="KW-0812">Transmembrane</keyword>
<keyword evidence="7" id="KW-0999">Mitochondrion inner membrane</keyword>
<keyword evidence="11 14" id="KW-0472">Membrane</keyword>
<evidence type="ECO:0000256" key="13">
    <source>
        <dbReference type="ARBA" id="ARBA00030987"/>
    </source>
</evidence>
<evidence type="ECO:0000256" key="11">
    <source>
        <dbReference type="ARBA" id="ARBA00023136"/>
    </source>
</evidence>
<evidence type="ECO:0000256" key="4">
    <source>
        <dbReference type="ARBA" id="ARBA00022448"/>
    </source>
</evidence>
<comment type="caution">
    <text evidence="15">The sequence shown here is derived from an EMBL/GenBank/DDBJ whole genome shotgun (WGS) entry which is preliminary data.</text>
</comment>
<evidence type="ECO:0000256" key="10">
    <source>
        <dbReference type="ARBA" id="ARBA00023128"/>
    </source>
</evidence>
<comment type="similarity">
    <text evidence="2">Belongs to the complex I NDUFB4 subunit family.</text>
</comment>
<comment type="subcellular location">
    <subcellularLocation>
        <location evidence="1">Mitochondrion inner membrane</location>
        <topology evidence="1">Single-pass membrane protein</topology>
    </subcellularLocation>
</comment>
<evidence type="ECO:0000256" key="8">
    <source>
        <dbReference type="ARBA" id="ARBA00022982"/>
    </source>
</evidence>
<sequence>MAGGGHFQPVRLDPALERWNFMRENVYQNFKFTKRATRSVVLFTLVFPAVIAGIAIRYDNKYDWAGKLKGESLLRNAPAAKAEEE</sequence>
<evidence type="ECO:0000256" key="14">
    <source>
        <dbReference type="SAM" id="Phobius"/>
    </source>
</evidence>
<accession>A0A427YTR0</accession>
<evidence type="ECO:0000256" key="7">
    <source>
        <dbReference type="ARBA" id="ARBA00022792"/>
    </source>
</evidence>
<keyword evidence="10" id="KW-0496">Mitochondrion</keyword>
<dbReference type="STRING" id="1890683.A0A427YTR0"/>
<dbReference type="Pfam" id="PF07225">
    <property type="entry name" value="NDUF_B4"/>
    <property type="match status" value="1"/>
</dbReference>
<evidence type="ECO:0000256" key="12">
    <source>
        <dbReference type="ARBA" id="ARBA00030212"/>
    </source>
</evidence>
<feature type="transmembrane region" description="Helical" evidence="14">
    <location>
        <begin position="40"/>
        <end position="58"/>
    </location>
</feature>
<protein>
    <recommendedName>
        <fullName evidence="3">NADH dehydrogenase [ubiquinone] 1 beta subcomplex subunit 4</fullName>
    </recommendedName>
    <alternativeName>
        <fullName evidence="12">Complex I-B15</fullName>
    </alternativeName>
    <alternativeName>
        <fullName evidence="13">NADH-ubiquinone oxidoreductase B15 subunit</fullName>
    </alternativeName>
</protein>
<reference evidence="15 16" key="1">
    <citation type="submission" date="2018-11" db="EMBL/GenBank/DDBJ databases">
        <title>Genome sequence of Saitozyma podzolica DSM 27192.</title>
        <authorList>
            <person name="Aliyu H."/>
            <person name="Gorte O."/>
            <person name="Ochsenreither K."/>
        </authorList>
    </citation>
    <scope>NUCLEOTIDE SEQUENCE [LARGE SCALE GENOMIC DNA]</scope>
    <source>
        <strain evidence="15 16">DSM 27192</strain>
    </source>
</reference>
<keyword evidence="9 14" id="KW-1133">Transmembrane helix</keyword>
<dbReference type="GO" id="GO:0005743">
    <property type="term" value="C:mitochondrial inner membrane"/>
    <property type="evidence" value="ECO:0007669"/>
    <property type="project" value="UniProtKB-SubCell"/>
</dbReference>
<dbReference type="AlphaFoldDB" id="A0A427YTR0"/>
<gene>
    <name evidence="15" type="ORF">EHS25_004184</name>
</gene>
<evidence type="ECO:0000256" key="3">
    <source>
        <dbReference type="ARBA" id="ARBA00018681"/>
    </source>
</evidence>
<evidence type="ECO:0000256" key="1">
    <source>
        <dbReference type="ARBA" id="ARBA00004434"/>
    </source>
</evidence>
<dbReference type="PANTHER" id="PTHR39476:SF1">
    <property type="entry name" value="NADH DEHYDROGENASE [UBIQUINONE] 1 BETA SUBCOMPLEX SUBUNIT 4"/>
    <property type="match status" value="1"/>
</dbReference>
<evidence type="ECO:0000313" key="16">
    <source>
        <dbReference type="Proteomes" id="UP000279259"/>
    </source>
</evidence>
<dbReference type="Proteomes" id="UP000279259">
    <property type="component" value="Unassembled WGS sequence"/>
</dbReference>
<evidence type="ECO:0000256" key="9">
    <source>
        <dbReference type="ARBA" id="ARBA00022989"/>
    </source>
</evidence>